<proteinExistence type="predicted"/>
<dbReference type="GeneID" id="14551826"/>
<dbReference type="EMBL" id="CP013694">
    <property type="protein sequence ID" value="ALU30482.1"/>
    <property type="molecule type" value="Genomic_DNA"/>
</dbReference>
<organism evidence="2 3">
    <name type="scientific">Sulfolobus acidocaldarius</name>
    <dbReference type="NCBI Taxonomy" id="2285"/>
    <lineage>
        <taxon>Archaea</taxon>
        <taxon>Thermoproteota</taxon>
        <taxon>Thermoprotei</taxon>
        <taxon>Sulfolobales</taxon>
        <taxon>Sulfolobaceae</taxon>
        <taxon>Sulfolobus</taxon>
    </lineage>
</organism>
<dbReference type="RefSeq" id="WP_011278160.1">
    <property type="nucleotide sequence ID" value="NZ_BHWZ01000003.1"/>
</dbReference>
<gene>
    <name evidence="1" type="ORF">ATY89_11385</name>
    <name evidence="2" type="ORF">ATZ20_02940</name>
</gene>
<accession>A0A0U3GLQ4</accession>
<name>A0A0U3GLQ4_9CREN</name>
<sequence length="108" mass="12093">MSSNQPSYKVEFEGKAKIGEVLGNLVSVQLKPEDFASPLSLQMAISRLYNDLMQSLSQGPKKHYVAEVRFNDSMGNPVNVGVDFGQNIPPLSRKEVKVKITIEFYDEE</sequence>
<evidence type="ECO:0000313" key="1">
    <source>
        <dbReference type="EMBL" id="ALU30482.1"/>
    </source>
</evidence>
<dbReference type="EMBL" id="CP013695">
    <property type="protein sequence ID" value="ALU31205.1"/>
    <property type="molecule type" value="Genomic_DNA"/>
</dbReference>
<evidence type="ECO:0000313" key="4">
    <source>
        <dbReference type="Proteomes" id="UP000065473"/>
    </source>
</evidence>
<dbReference type="Proteomes" id="UP000065473">
    <property type="component" value="Chromosome"/>
</dbReference>
<reference evidence="3 4" key="1">
    <citation type="submission" date="2015-12" db="EMBL/GenBank/DDBJ databases">
        <title>A stable core within a dynamic pangenome in Sulfolobus acidocaldarius.</title>
        <authorList>
            <person name="Anderson R."/>
            <person name="Kouris A."/>
            <person name="Seward C."/>
            <person name="Campbell K."/>
            <person name="Whitaker R."/>
        </authorList>
    </citation>
    <scope>NUCLEOTIDE SEQUENCE [LARGE SCALE GENOMIC DNA]</scope>
    <source>
        <strain evidence="1 4">GG12-C01-09</strain>
        <strain evidence="2 3">NG05B_CO5_07</strain>
    </source>
</reference>
<evidence type="ECO:0000313" key="3">
    <source>
        <dbReference type="Proteomes" id="UP000060043"/>
    </source>
</evidence>
<dbReference type="Proteomes" id="UP000060043">
    <property type="component" value="Chromosome"/>
</dbReference>
<dbReference type="AlphaFoldDB" id="A0A0U3GLQ4"/>
<dbReference type="PaxDb" id="1435377-SUSAZ_06320"/>
<protein>
    <submittedName>
        <fullName evidence="2">Uncharacterized protein</fullName>
    </submittedName>
</protein>
<dbReference type="OMA" id="VILEFYD"/>
<dbReference type="OrthoDB" id="45368at2157"/>
<evidence type="ECO:0000313" key="2">
    <source>
        <dbReference type="EMBL" id="ALU31205.1"/>
    </source>
</evidence>